<dbReference type="EMBL" id="LBUU01000011">
    <property type="protein sequence ID" value="KKQ69659.1"/>
    <property type="molecule type" value="Genomic_DNA"/>
</dbReference>
<name>A0A0G0M7K4_9BACT</name>
<keyword evidence="1" id="KW-0808">Transferase</keyword>
<dbReference type="Proteomes" id="UP000034022">
    <property type="component" value="Unassembled WGS sequence"/>
</dbReference>
<evidence type="ECO:0000256" key="2">
    <source>
        <dbReference type="ARBA" id="ARBA00022777"/>
    </source>
</evidence>
<gene>
    <name evidence="4" type="ORF">US91_C0011G0029</name>
</gene>
<accession>A0A0G0M7K4</accession>
<keyword evidence="2 4" id="KW-0418">Kinase</keyword>
<organism evidence="4 5">
    <name type="scientific">Candidatus Falkowbacteria bacterium GW2011_GWE1_38_31</name>
    <dbReference type="NCBI Taxonomy" id="1618638"/>
    <lineage>
        <taxon>Bacteria</taxon>
        <taxon>Candidatus Falkowiibacteriota</taxon>
    </lineage>
</organism>
<evidence type="ECO:0000256" key="1">
    <source>
        <dbReference type="ARBA" id="ARBA00022679"/>
    </source>
</evidence>
<feature type="domain" description="Carbohydrate kinase PfkB" evidence="3">
    <location>
        <begin position="54"/>
        <end position="320"/>
    </location>
</feature>
<dbReference type="GO" id="GO:0006796">
    <property type="term" value="P:phosphate-containing compound metabolic process"/>
    <property type="evidence" value="ECO:0007669"/>
    <property type="project" value="UniProtKB-ARBA"/>
</dbReference>
<sequence length="325" mass="35620">MQKYDFVTIGGATEDITFYTDEAVMIDNKEDLLAQKLMAFEYGAKLGVEKSFSSFGGGASNAAVCFSKLGFKTAVIVAVGDDYRGKGIVDNFKKQKVNTKLIQRIKGIETGFTFFIVGKDREHVGFSNRAANAKLVITEKELSEIDKSKWVYLTSLSGKWQEILKNVFCTKAKIVWNPGHIQLHTGYKAIGKYLKKTDILTLNKDEAMELVFSNPANKTMDSGFLNDIKNLIKILKSYGPKIVVITNGKHGVYAYDDNQAYYQGVIHSKKTADTTGVGDAFGSTFAAGMEFFKGDIEKAMQAAIKNAASVVGEQGAQNGLLSKLS</sequence>
<protein>
    <submittedName>
        <fullName evidence="4">Sugar kinase, ribokinase family</fullName>
    </submittedName>
</protein>
<reference evidence="4 5" key="1">
    <citation type="journal article" date="2015" name="Nature">
        <title>rRNA introns, odd ribosomes, and small enigmatic genomes across a large radiation of phyla.</title>
        <authorList>
            <person name="Brown C.T."/>
            <person name="Hug L.A."/>
            <person name="Thomas B.C."/>
            <person name="Sharon I."/>
            <person name="Castelle C.J."/>
            <person name="Singh A."/>
            <person name="Wilkins M.J."/>
            <person name="Williams K.H."/>
            <person name="Banfield J.F."/>
        </authorList>
    </citation>
    <scope>NUCLEOTIDE SEQUENCE [LARGE SCALE GENOMIC DNA]</scope>
</reference>
<evidence type="ECO:0000313" key="5">
    <source>
        <dbReference type="Proteomes" id="UP000034022"/>
    </source>
</evidence>
<dbReference type="PANTHER" id="PTHR10584:SF166">
    <property type="entry name" value="RIBOKINASE"/>
    <property type="match status" value="1"/>
</dbReference>
<dbReference type="InterPro" id="IPR011611">
    <property type="entry name" value="PfkB_dom"/>
</dbReference>
<evidence type="ECO:0000259" key="3">
    <source>
        <dbReference type="Pfam" id="PF00294"/>
    </source>
</evidence>
<evidence type="ECO:0000313" key="4">
    <source>
        <dbReference type="EMBL" id="KKQ69659.1"/>
    </source>
</evidence>
<dbReference type="InterPro" id="IPR002139">
    <property type="entry name" value="Ribo/fructo_kinase"/>
</dbReference>
<dbReference type="GO" id="GO:0016301">
    <property type="term" value="F:kinase activity"/>
    <property type="evidence" value="ECO:0007669"/>
    <property type="project" value="UniProtKB-KW"/>
</dbReference>
<dbReference type="InterPro" id="IPR029056">
    <property type="entry name" value="Ribokinase-like"/>
</dbReference>
<dbReference type="PRINTS" id="PR00990">
    <property type="entry name" value="RIBOKINASE"/>
</dbReference>
<dbReference type="Pfam" id="PF00294">
    <property type="entry name" value="PfkB"/>
    <property type="match status" value="1"/>
</dbReference>
<dbReference type="AlphaFoldDB" id="A0A0G0M7K4"/>
<proteinExistence type="predicted"/>
<comment type="caution">
    <text evidence="4">The sequence shown here is derived from an EMBL/GenBank/DDBJ whole genome shotgun (WGS) entry which is preliminary data.</text>
</comment>
<dbReference type="Gene3D" id="3.40.1190.20">
    <property type="match status" value="1"/>
</dbReference>
<dbReference type="SUPFAM" id="SSF53613">
    <property type="entry name" value="Ribokinase-like"/>
    <property type="match status" value="1"/>
</dbReference>
<dbReference type="PANTHER" id="PTHR10584">
    <property type="entry name" value="SUGAR KINASE"/>
    <property type="match status" value="1"/>
</dbReference>